<feature type="non-terminal residue" evidence="1">
    <location>
        <position position="197"/>
    </location>
</feature>
<sequence>ASESGIEILVSRTIVEGAPISSLRFLDGDTDASALVLTAADLCMGWDPLEDPANLRGAGAPEPELSFFFRVRVARGAITAADMGLGPGAWCPAELLLLGTDEGVLEVHELRLSDPEQRPELRSVIDVGQCVVATALGDHGRIAFAAATTAEGDDLSLYGYDSSDGRCTCSMQPGITGLVPAGLPARDQMSLAHNDHE</sequence>
<gene>
    <name evidence="1" type="ORF">PCOR1329_LOCUS12180</name>
</gene>
<name>A0ABN9QKI2_9DINO</name>
<dbReference type="Proteomes" id="UP001189429">
    <property type="component" value="Unassembled WGS sequence"/>
</dbReference>
<evidence type="ECO:0000313" key="1">
    <source>
        <dbReference type="EMBL" id="CAK0805737.1"/>
    </source>
</evidence>
<feature type="non-terminal residue" evidence="1">
    <location>
        <position position="1"/>
    </location>
</feature>
<dbReference type="EMBL" id="CAUYUJ010003544">
    <property type="protein sequence ID" value="CAK0805737.1"/>
    <property type="molecule type" value="Genomic_DNA"/>
</dbReference>
<organism evidence="1 2">
    <name type="scientific">Prorocentrum cordatum</name>
    <dbReference type="NCBI Taxonomy" id="2364126"/>
    <lineage>
        <taxon>Eukaryota</taxon>
        <taxon>Sar</taxon>
        <taxon>Alveolata</taxon>
        <taxon>Dinophyceae</taxon>
        <taxon>Prorocentrales</taxon>
        <taxon>Prorocentraceae</taxon>
        <taxon>Prorocentrum</taxon>
    </lineage>
</organism>
<protein>
    <recommendedName>
        <fullName evidence="3">DNA damage-binding protein 1</fullName>
    </recommendedName>
</protein>
<comment type="caution">
    <text evidence="1">The sequence shown here is derived from an EMBL/GenBank/DDBJ whole genome shotgun (WGS) entry which is preliminary data.</text>
</comment>
<proteinExistence type="predicted"/>
<evidence type="ECO:0008006" key="3">
    <source>
        <dbReference type="Google" id="ProtNLM"/>
    </source>
</evidence>
<accession>A0ABN9QKI2</accession>
<reference evidence="1" key="1">
    <citation type="submission" date="2023-10" db="EMBL/GenBank/DDBJ databases">
        <authorList>
            <person name="Chen Y."/>
            <person name="Shah S."/>
            <person name="Dougan E. K."/>
            <person name="Thang M."/>
            <person name="Chan C."/>
        </authorList>
    </citation>
    <scope>NUCLEOTIDE SEQUENCE [LARGE SCALE GENOMIC DNA]</scope>
</reference>
<keyword evidence="2" id="KW-1185">Reference proteome</keyword>
<evidence type="ECO:0000313" key="2">
    <source>
        <dbReference type="Proteomes" id="UP001189429"/>
    </source>
</evidence>